<dbReference type="EMBL" id="JAULSW010000006">
    <property type="protein sequence ID" value="KAK3378033.1"/>
    <property type="molecule type" value="Genomic_DNA"/>
</dbReference>
<sequence length="347" mass="38734">MATLREVTRSARSLPLSQLSRQAYATCSRRCASSQAAEAELDDLVSESGLAVPQLGDAEKGAFRPWKRAADRKLGLPSSRYQYHPPKYNRGQFHPIQSPLSSDPIARDFVPGPFNLPRLRQTYQSTIASDLMTLAYNHIPPGTPQKEQAERLREWDGSSPYHKNRSKRGPRGAPVLPVIERNITFRNIPEITEITLSSYVPKAIKDQDHLLVARTMLLALTGTTPELAKTNANVAQWGVQKGQRAITKTTIYGNAAYEFLDRCIHLVFPKIKDWKGINATTGDGSGNLAWGFTPEQMQLFPEIEVNYPMYPAKMMPGCKIFIKTTATSDRQAQLLLSSMGVPFYGRK</sequence>
<dbReference type="AlphaFoldDB" id="A0AAE0KKB8"/>
<gene>
    <name evidence="5" type="ORF">B0H63DRAFT_478671</name>
</gene>
<dbReference type="GO" id="GO:1990904">
    <property type="term" value="C:ribonucleoprotein complex"/>
    <property type="evidence" value="ECO:0007669"/>
    <property type="project" value="UniProtKB-KW"/>
</dbReference>
<feature type="domain" description="Large ribosomal subunit protein uL5 C-terminal" evidence="4">
    <location>
        <begin position="248"/>
        <end position="343"/>
    </location>
</feature>
<evidence type="ECO:0000313" key="5">
    <source>
        <dbReference type="EMBL" id="KAK3378033.1"/>
    </source>
</evidence>
<reference evidence="5" key="1">
    <citation type="journal article" date="2023" name="Mol. Phylogenet. Evol.">
        <title>Genome-scale phylogeny and comparative genomics of the fungal order Sordariales.</title>
        <authorList>
            <person name="Hensen N."/>
            <person name="Bonometti L."/>
            <person name="Westerberg I."/>
            <person name="Brannstrom I.O."/>
            <person name="Guillou S."/>
            <person name="Cros-Aarteil S."/>
            <person name="Calhoun S."/>
            <person name="Haridas S."/>
            <person name="Kuo A."/>
            <person name="Mondo S."/>
            <person name="Pangilinan J."/>
            <person name="Riley R."/>
            <person name="LaButti K."/>
            <person name="Andreopoulos B."/>
            <person name="Lipzen A."/>
            <person name="Chen C."/>
            <person name="Yan M."/>
            <person name="Daum C."/>
            <person name="Ng V."/>
            <person name="Clum A."/>
            <person name="Steindorff A."/>
            <person name="Ohm R.A."/>
            <person name="Martin F."/>
            <person name="Silar P."/>
            <person name="Natvig D.O."/>
            <person name="Lalanne C."/>
            <person name="Gautier V."/>
            <person name="Ament-Velasquez S.L."/>
            <person name="Kruys A."/>
            <person name="Hutchinson M.I."/>
            <person name="Powell A.J."/>
            <person name="Barry K."/>
            <person name="Miller A.N."/>
            <person name="Grigoriev I.V."/>
            <person name="Debuchy R."/>
            <person name="Gladieux P."/>
            <person name="Hiltunen Thoren M."/>
            <person name="Johannesson H."/>
        </authorList>
    </citation>
    <scope>NUCLEOTIDE SEQUENCE</scope>
    <source>
        <strain evidence="5">CBS 232.78</strain>
    </source>
</reference>
<organism evidence="5 6">
    <name type="scientific">Podospora didyma</name>
    <dbReference type="NCBI Taxonomy" id="330526"/>
    <lineage>
        <taxon>Eukaryota</taxon>
        <taxon>Fungi</taxon>
        <taxon>Dikarya</taxon>
        <taxon>Ascomycota</taxon>
        <taxon>Pezizomycotina</taxon>
        <taxon>Sordariomycetes</taxon>
        <taxon>Sordariomycetidae</taxon>
        <taxon>Sordariales</taxon>
        <taxon>Podosporaceae</taxon>
        <taxon>Podospora</taxon>
    </lineage>
</organism>
<comment type="caution">
    <text evidence="5">The sequence shown here is derived from an EMBL/GenBank/DDBJ whole genome shotgun (WGS) entry which is preliminary data.</text>
</comment>
<dbReference type="Gene3D" id="3.30.1440.10">
    <property type="match status" value="1"/>
</dbReference>
<evidence type="ECO:0000256" key="3">
    <source>
        <dbReference type="ARBA" id="ARBA00023274"/>
    </source>
</evidence>
<name>A0AAE0KKB8_9PEZI</name>
<keyword evidence="6" id="KW-1185">Reference proteome</keyword>
<dbReference type="Pfam" id="PF00673">
    <property type="entry name" value="Ribosomal_L5_C"/>
    <property type="match status" value="1"/>
</dbReference>
<dbReference type="PANTHER" id="PTHR11994">
    <property type="entry name" value="60S RIBOSOMAL PROTEIN L11-RELATED"/>
    <property type="match status" value="1"/>
</dbReference>
<dbReference type="InterPro" id="IPR002132">
    <property type="entry name" value="Ribosomal_uL5"/>
</dbReference>
<dbReference type="GO" id="GO:0005840">
    <property type="term" value="C:ribosome"/>
    <property type="evidence" value="ECO:0007669"/>
    <property type="project" value="UniProtKB-KW"/>
</dbReference>
<proteinExistence type="inferred from homology"/>
<keyword evidence="3" id="KW-0687">Ribonucleoprotein</keyword>
<accession>A0AAE0KKB8</accession>
<dbReference type="Proteomes" id="UP001285441">
    <property type="component" value="Unassembled WGS sequence"/>
</dbReference>
<dbReference type="GO" id="GO:0003735">
    <property type="term" value="F:structural constituent of ribosome"/>
    <property type="evidence" value="ECO:0007669"/>
    <property type="project" value="InterPro"/>
</dbReference>
<evidence type="ECO:0000256" key="2">
    <source>
        <dbReference type="ARBA" id="ARBA00022980"/>
    </source>
</evidence>
<dbReference type="InterPro" id="IPR031309">
    <property type="entry name" value="Ribosomal_uL5_C"/>
</dbReference>
<evidence type="ECO:0000256" key="1">
    <source>
        <dbReference type="ARBA" id="ARBA00008553"/>
    </source>
</evidence>
<dbReference type="InterPro" id="IPR022803">
    <property type="entry name" value="Ribosomal_uL5_dom_sf"/>
</dbReference>
<dbReference type="SUPFAM" id="SSF55282">
    <property type="entry name" value="RL5-like"/>
    <property type="match status" value="1"/>
</dbReference>
<dbReference type="GO" id="GO:0006412">
    <property type="term" value="P:translation"/>
    <property type="evidence" value="ECO:0007669"/>
    <property type="project" value="InterPro"/>
</dbReference>
<evidence type="ECO:0000313" key="6">
    <source>
        <dbReference type="Proteomes" id="UP001285441"/>
    </source>
</evidence>
<keyword evidence="2 5" id="KW-0689">Ribosomal protein</keyword>
<evidence type="ECO:0000259" key="4">
    <source>
        <dbReference type="Pfam" id="PF00673"/>
    </source>
</evidence>
<reference evidence="5" key="2">
    <citation type="submission" date="2023-06" db="EMBL/GenBank/DDBJ databases">
        <authorList>
            <consortium name="Lawrence Berkeley National Laboratory"/>
            <person name="Haridas S."/>
            <person name="Hensen N."/>
            <person name="Bonometti L."/>
            <person name="Westerberg I."/>
            <person name="Brannstrom I.O."/>
            <person name="Guillou S."/>
            <person name="Cros-Aarteil S."/>
            <person name="Calhoun S."/>
            <person name="Kuo A."/>
            <person name="Mondo S."/>
            <person name="Pangilinan J."/>
            <person name="Riley R."/>
            <person name="LaButti K."/>
            <person name="Andreopoulos B."/>
            <person name="Lipzen A."/>
            <person name="Chen C."/>
            <person name="Yanf M."/>
            <person name="Daum C."/>
            <person name="Ng V."/>
            <person name="Clum A."/>
            <person name="Steindorff A."/>
            <person name="Ohm R."/>
            <person name="Martin F."/>
            <person name="Silar P."/>
            <person name="Natvig D."/>
            <person name="Lalanne C."/>
            <person name="Gautier V."/>
            <person name="Ament-velasquez S.L."/>
            <person name="Kruys A."/>
            <person name="Hutchinson M.I."/>
            <person name="Powell A.J."/>
            <person name="Barry K."/>
            <person name="Miller A.N."/>
            <person name="Grigoriev I.V."/>
            <person name="Debuchy R."/>
            <person name="Gladieux P."/>
            <person name="Thoren M.H."/>
            <person name="Johannesson H."/>
        </authorList>
    </citation>
    <scope>NUCLEOTIDE SEQUENCE</scope>
    <source>
        <strain evidence="5">CBS 232.78</strain>
    </source>
</reference>
<comment type="similarity">
    <text evidence="1">Belongs to the universal ribosomal protein uL5 family.</text>
</comment>
<protein>
    <submittedName>
        <fullName evidence="5">Ribosomal protein L5 domain-containing protein</fullName>
    </submittedName>
</protein>